<accession>K3W7N0</accession>
<dbReference type="EMBL" id="GL376620">
    <property type="status" value="NOT_ANNOTATED_CDS"/>
    <property type="molecule type" value="Genomic_DNA"/>
</dbReference>
<dbReference type="Proteomes" id="UP000019132">
    <property type="component" value="Unassembled WGS sequence"/>
</dbReference>
<dbReference type="InParanoid" id="K3W7N0"/>
<reference evidence="1" key="3">
    <citation type="submission" date="2015-02" db="UniProtKB">
        <authorList>
            <consortium name="EnsemblProtists"/>
        </authorList>
    </citation>
    <scope>IDENTIFICATION</scope>
    <source>
        <strain evidence="1">DAOM BR144</strain>
    </source>
</reference>
<name>K3W7N0_GLOUD</name>
<organism evidence="1 2">
    <name type="scientific">Globisporangium ultimum (strain ATCC 200006 / CBS 805.95 / DAOM BR144)</name>
    <name type="common">Pythium ultimum</name>
    <dbReference type="NCBI Taxonomy" id="431595"/>
    <lineage>
        <taxon>Eukaryota</taxon>
        <taxon>Sar</taxon>
        <taxon>Stramenopiles</taxon>
        <taxon>Oomycota</taxon>
        <taxon>Peronosporomycetes</taxon>
        <taxon>Pythiales</taxon>
        <taxon>Pythiaceae</taxon>
        <taxon>Globisporangium</taxon>
    </lineage>
</organism>
<dbReference type="VEuPathDB" id="FungiDB:PYU1_G000971"/>
<dbReference type="AlphaFoldDB" id="K3W7N0"/>
<reference evidence="2" key="1">
    <citation type="journal article" date="2010" name="Genome Biol.">
        <title>Genome sequence of the necrotrophic plant pathogen Pythium ultimum reveals original pathogenicity mechanisms and effector repertoire.</title>
        <authorList>
            <person name="Levesque C.A."/>
            <person name="Brouwer H."/>
            <person name="Cano L."/>
            <person name="Hamilton J.P."/>
            <person name="Holt C."/>
            <person name="Huitema E."/>
            <person name="Raffaele S."/>
            <person name="Robideau G.P."/>
            <person name="Thines M."/>
            <person name="Win J."/>
            <person name="Zerillo M.M."/>
            <person name="Beakes G.W."/>
            <person name="Boore J.L."/>
            <person name="Busam D."/>
            <person name="Dumas B."/>
            <person name="Ferriera S."/>
            <person name="Fuerstenberg S.I."/>
            <person name="Gachon C.M."/>
            <person name="Gaulin E."/>
            <person name="Govers F."/>
            <person name="Grenville-Briggs L."/>
            <person name="Horner N."/>
            <person name="Hostetler J."/>
            <person name="Jiang R.H."/>
            <person name="Johnson J."/>
            <person name="Krajaejun T."/>
            <person name="Lin H."/>
            <person name="Meijer H.J."/>
            <person name="Moore B."/>
            <person name="Morris P."/>
            <person name="Phuntmart V."/>
            <person name="Puiu D."/>
            <person name="Shetty J."/>
            <person name="Stajich J.E."/>
            <person name="Tripathy S."/>
            <person name="Wawra S."/>
            <person name="van West P."/>
            <person name="Whitty B.R."/>
            <person name="Coutinho P.M."/>
            <person name="Henrissat B."/>
            <person name="Martin F."/>
            <person name="Thomas P.D."/>
            <person name="Tyler B.M."/>
            <person name="De Vries R.P."/>
            <person name="Kamoun S."/>
            <person name="Yandell M."/>
            <person name="Tisserat N."/>
            <person name="Buell C.R."/>
        </authorList>
    </citation>
    <scope>NUCLEOTIDE SEQUENCE</scope>
    <source>
        <strain evidence="2">DAOM:BR144</strain>
    </source>
</reference>
<keyword evidence="2" id="KW-1185">Reference proteome</keyword>
<dbReference type="EnsemblProtists" id="PYU1_T000971">
    <property type="protein sequence ID" value="PYU1_T000971"/>
    <property type="gene ID" value="PYU1_G000971"/>
</dbReference>
<evidence type="ECO:0000313" key="1">
    <source>
        <dbReference type="EnsemblProtists" id="PYU1_T000971"/>
    </source>
</evidence>
<evidence type="ECO:0000313" key="2">
    <source>
        <dbReference type="Proteomes" id="UP000019132"/>
    </source>
</evidence>
<dbReference type="HOGENOM" id="CLU_100038_2_0_1"/>
<sequence length="140" mass="15959">MPLATTQQYFSIAHAIQSKSTNPQATCCYPSKPCMNPRVVKRDGNLHRFCEFHRTKANKNQRALQRRRLVDHMVEQLPIDAYMQQLNEQYELLVGQEQGCAELPPSDLLVRLDLDEDDLRVLAAVLSVDDDDDDGESTTL</sequence>
<protein>
    <submittedName>
        <fullName evidence="1">Uncharacterized protein</fullName>
    </submittedName>
</protein>
<dbReference type="eggNOG" id="ENOG502T3S3">
    <property type="taxonomic scope" value="Eukaryota"/>
</dbReference>
<proteinExistence type="predicted"/>
<reference evidence="2" key="2">
    <citation type="submission" date="2010-04" db="EMBL/GenBank/DDBJ databases">
        <authorList>
            <person name="Buell R."/>
            <person name="Hamilton J."/>
            <person name="Hostetler J."/>
        </authorList>
    </citation>
    <scope>NUCLEOTIDE SEQUENCE [LARGE SCALE GENOMIC DNA]</scope>
    <source>
        <strain evidence="2">DAOM:BR144</strain>
    </source>
</reference>